<dbReference type="Pfam" id="PF15979">
    <property type="entry name" value="Glyco_hydro_115"/>
    <property type="match status" value="1"/>
</dbReference>
<dbReference type="AlphaFoldDB" id="M2N675"/>
<gene>
    <name evidence="3" type="ORF">BAUCODRAFT_63341</name>
</gene>
<organism evidence="3 4">
    <name type="scientific">Baudoinia panamericana (strain UAMH 10762)</name>
    <name type="common">Angels' share fungus</name>
    <name type="synonym">Baudoinia compniacensis (strain UAMH 10762)</name>
    <dbReference type="NCBI Taxonomy" id="717646"/>
    <lineage>
        <taxon>Eukaryota</taxon>
        <taxon>Fungi</taxon>
        <taxon>Dikarya</taxon>
        <taxon>Ascomycota</taxon>
        <taxon>Pezizomycotina</taxon>
        <taxon>Dothideomycetes</taxon>
        <taxon>Dothideomycetidae</taxon>
        <taxon>Mycosphaerellales</taxon>
        <taxon>Teratosphaeriaceae</taxon>
        <taxon>Baudoinia</taxon>
    </lineage>
</organism>
<dbReference type="Gene3D" id="2.60.120.1620">
    <property type="match status" value="1"/>
</dbReference>
<dbReference type="GeneID" id="19116069"/>
<dbReference type="Gene3D" id="3.30.379.10">
    <property type="entry name" value="Chitobiase/beta-hexosaminidase domain 2-like"/>
    <property type="match status" value="1"/>
</dbReference>
<dbReference type="InterPro" id="IPR042301">
    <property type="entry name" value="GH115_sf"/>
</dbReference>
<evidence type="ECO:0000313" key="3">
    <source>
        <dbReference type="EMBL" id="EMC99548.1"/>
    </source>
</evidence>
<dbReference type="eggNOG" id="ENOG502QTU7">
    <property type="taxonomic scope" value="Eukaryota"/>
</dbReference>
<feature type="domain" description="Gylcosyl hydrolase 115 C-terminal" evidence="2">
    <location>
        <begin position="738"/>
        <end position="919"/>
    </location>
</feature>
<dbReference type="PANTHER" id="PTHR37842">
    <property type="match status" value="1"/>
</dbReference>
<dbReference type="Pfam" id="PF17829">
    <property type="entry name" value="GH115_C"/>
    <property type="match status" value="1"/>
</dbReference>
<dbReference type="KEGG" id="bcom:BAUCODRAFT_63341"/>
<proteinExistence type="predicted"/>
<evidence type="ECO:0000256" key="1">
    <source>
        <dbReference type="ARBA" id="ARBA00022801"/>
    </source>
</evidence>
<dbReference type="OMA" id="GPRNYKW"/>
<dbReference type="Gene3D" id="3.20.20.520">
    <property type="entry name" value="Glycosyl hydrolase family 115"/>
    <property type="match status" value="1"/>
</dbReference>
<evidence type="ECO:0000313" key="4">
    <source>
        <dbReference type="Proteomes" id="UP000011761"/>
    </source>
</evidence>
<dbReference type="Proteomes" id="UP000011761">
    <property type="component" value="Unassembled WGS sequence"/>
</dbReference>
<name>M2N675_BAUPA</name>
<dbReference type="PANTHER" id="PTHR37842:SF2">
    <property type="entry name" value="GYLCOSYL HYDROLASE 115 C-TERMINAL DOMAIN-CONTAINING PROTEIN"/>
    <property type="match status" value="1"/>
</dbReference>
<sequence>MPSTGSKGGVIIAGTIGNSTIIDMMISQGKFDISPILGTWEAYLTAVISDPMPGVSEAVVIAGSNRRGTVYGLYSISEQIGVSPWYYWADSPPQQHSTIYATDISVIQGSPSVKYRGFFLNDEAPALTGYIDAKFPPSPWGPGFNADFYKTVFELLLRLRANYLWPAQWNSMFNVDDPRSQALADEYGIVMGSSHTEPMMRATKEWNVFGNGPWQWNLNNNSIYPFFVEGAQRTKPYEGVLTMGMRGSGDTALGAGIETDLLENIIQNQTAILEAIWGNASVQDPNIVPQMWCLYKEVQGYYQAGMQVPDYIQLLWTDDNFGNIRRLPLSNETSRIGGAGVYYHFDYVGDPRDYKWINTVQLQKTWEQMHLAYERDARQIWVVNVGDLKPLELPISHYFDLAYDISLWDQNSVPAWLEMWAAREFGPAVASQTAALMNNYSVAAGRRKFELVDPTTYSLIDYNEADNVLAQWQAMQVSAQSIMNSLPNATQPAFFEMVYHPVTAGYVYYDIMISTARNNLYAEQGRNSANAVAQHVLQQFAQDHALTVQYNTLLNGKWAHMMDQTHIGYTYWQQPMRQALPGLQYVATSERDLAGDMGVTIQNSNATVPGDDMYHTLSSNSLSFTPFDPYGVSSQWIDIFSMGTKAFTWNITANASFVTFSQSSGSLSPNGTTDIRIWATVNWSQCPPGRGMVVINVTTTESQPTMYDQQTLYGTQYAMPQLMLPYNNTVIPSSFQNGFVESDAHITIEMEHWSNITTPSASGPAVNYTVIPGLSRTLSGVTLFPVTAPSLSTTTGPALTYNLYTFSQNTTFGTGNLTVTIATTTSLNTIPDRPLRYAVQLDNQTVKTVQYIIDQPAGANPTNWGTAVANSAWVSSTNFTYTGPGAHTLKVWALEPAMVLNTAWIDLGGIRPSYLGPPESYRVA</sequence>
<dbReference type="OrthoDB" id="4849794at2759"/>
<keyword evidence="4" id="KW-1185">Reference proteome</keyword>
<dbReference type="InterPro" id="IPR041437">
    <property type="entry name" value="GH115_C"/>
</dbReference>
<reference evidence="3 4" key="1">
    <citation type="journal article" date="2012" name="PLoS Pathog.">
        <title>Diverse lifestyles and strategies of plant pathogenesis encoded in the genomes of eighteen Dothideomycetes fungi.</title>
        <authorList>
            <person name="Ohm R.A."/>
            <person name="Feau N."/>
            <person name="Henrissat B."/>
            <person name="Schoch C.L."/>
            <person name="Horwitz B.A."/>
            <person name="Barry K.W."/>
            <person name="Condon B.J."/>
            <person name="Copeland A.C."/>
            <person name="Dhillon B."/>
            <person name="Glaser F."/>
            <person name="Hesse C.N."/>
            <person name="Kosti I."/>
            <person name="LaButti K."/>
            <person name="Lindquist E.A."/>
            <person name="Lucas S."/>
            <person name="Salamov A.A."/>
            <person name="Bradshaw R.E."/>
            <person name="Ciuffetti L."/>
            <person name="Hamelin R.C."/>
            <person name="Kema G.H.J."/>
            <person name="Lawrence C."/>
            <person name="Scott J.A."/>
            <person name="Spatafora J.W."/>
            <person name="Turgeon B.G."/>
            <person name="de Wit P.J.G.M."/>
            <person name="Zhong S."/>
            <person name="Goodwin S.B."/>
            <person name="Grigoriev I.V."/>
        </authorList>
    </citation>
    <scope>NUCLEOTIDE SEQUENCE [LARGE SCALE GENOMIC DNA]</scope>
    <source>
        <strain evidence="3 4">UAMH 10762</strain>
    </source>
</reference>
<dbReference type="InterPro" id="IPR031924">
    <property type="entry name" value="GH115"/>
</dbReference>
<keyword evidence="1 3" id="KW-0378">Hydrolase</keyword>
<dbReference type="GO" id="GO:0016787">
    <property type="term" value="F:hydrolase activity"/>
    <property type="evidence" value="ECO:0007669"/>
    <property type="project" value="UniProtKB-KW"/>
</dbReference>
<dbReference type="InterPro" id="IPR029018">
    <property type="entry name" value="Hex-like_dom2"/>
</dbReference>
<accession>M2N675</accession>
<protein>
    <submittedName>
        <fullName evidence="3">Glycoside hydrolase family 115 protein</fullName>
    </submittedName>
</protein>
<dbReference type="RefSeq" id="XP_007673101.1">
    <property type="nucleotide sequence ID" value="XM_007674911.1"/>
</dbReference>
<evidence type="ECO:0000259" key="2">
    <source>
        <dbReference type="Pfam" id="PF17829"/>
    </source>
</evidence>
<dbReference type="Gene3D" id="1.20.58.2150">
    <property type="match status" value="1"/>
</dbReference>
<dbReference type="EMBL" id="KB445551">
    <property type="protein sequence ID" value="EMC99548.1"/>
    <property type="molecule type" value="Genomic_DNA"/>
</dbReference>
<dbReference type="HOGENOM" id="CLU_004852_0_0_1"/>